<organism evidence="1 2">
    <name type="scientific">Polaromonas naphthalenivorans (strain CJ2)</name>
    <dbReference type="NCBI Taxonomy" id="365044"/>
    <lineage>
        <taxon>Bacteria</taxon>
        <taxon>Pseudomonadati</taxon>
        <taxon>Pseudomonadota</taxon>
        <taxon>Betaproteobacteria</taxon>
        <taxon>Burkholderiales</taxon>
        <taxon>Comamonadaceae</taxon>
        <taxon>Polaromonas</taxon>
    </lineage>
</organism>
<evidence type="ECO:0000313" key="1">
    <source>
        <dbReference type="EMBL" id="ABM37422.1"/>
    </source>
</evidence>
<sequence length="114" mass="12925">MTMHRHRKKLCVFGMQGDAARKPCHKAIKPRLLTNPRIAHTDALDAATHRRIDQFSCCLSLFPCEKEPLATASTQGWRVGSALKATGKAAHQQGLFFYSWVDSEIKWPGYQRPF</sequence>
<dbReference type="Proteomes" id="UP000000644">
    <property type="component" value="Chromosome"/>
</dbReference>
<dbReference type="AlphaFoldDB" id="A1VP44"/>
<dbReference type="KEGG" id="pna:Pnap_2113"/>
<protein>
    <submittedName>
        <fullName evidence="1">Uncharacterized protein</fullName>
    </submittedName>
</protein>
<name>A1VP44_POLNA</name>
<dbReference type="EMBL" id="CP000529">
    <property type="protein sequence ID" value="ABM37422.1"/>
    <property type="molecule type" value="Genomic_DNA"/>
</dbReference>
<dbReference type="HOGENOM" id="CLU_2118830_0_0_4"/>
<proteinExistence type="predicted"/>
<evidence type="ECO:0000313" key="2">
    <source>
        <dbReference type="Proteomes" id="UP000000644"/>
    </source>
</evidence>
<accession>A1VP44</accession>
<reference evidence="2" key="1">
    <citation type="journal article" date="2009" name="Environ. Microbiol.">
        <title>The genome of Polaromonas naphthalenivorans strain CJ2, isolated from coal tar-contaminated sediment, reveals physiological and metabolic versatility and evolution through extensive horizontal gene transfer.</title>
        <authorList>
            <person name="Yagi J.M."/>
            <person name="Sims D."/>
            <person name="Brettin T."/>
            <person name="Bruce D."/>
            <person name="Madsen E.L."/>
        </authorList>
    </citation>
    <scope>NUCLEOTIDE SEQUENCE [LARGE SCALE GENOMIC DNA]</scope>
    <source>
        <strain evidence="2">CJ2</strain>
    </source>
</reference>
<keyword evidence="2" id="KW-1185">Reference proteome</keyword>
<dbReference type="STRING" id="365044.Pnap_2113"/>
<gene>
    <name evidence="1" type="ordered locus">Pnap_2113</name>
</gene>